<accession>A0ABM8TAJ9</accession>
<proteinExistence type="predicted"/>
<protein>
    <recommendedName>
        <fullName evidence="3">DUF934 domain-containing protein</fullName>
    </recommendedName>
</protein>
<evidence type="ECO:0000313" key="2">
    <source>
        <dbReference type="Proteomes" id="UP000672657"/>
    </source>
</evidence>
<gene>
    <name evidence="1" type="ORF">LMG26411_00475</name>
</gene>
<dbReference type="Proteomes" id="UP000672657">
    <property type="component" value="Unassembled WGS sequence"/>
</dbReference>
<dbReference type="InterPro" id="IPR008318">
    <property type="entry name" value="UCP030820"/>
</dbReference>
<dbReference type="RefSeq" id="WP_211951705.1">
    <property type="nucleotide sequence ID" value="NZ_CAJPVI010000002.1"/>
</dbReference>
<dbReference type="EMBL" id="CAJPVI010000002">
    <property type="protein sequence ID" value="CAG2131775.1"/>
    <property type="molecule type" value="Genomic_DNA"/>
</dbReference>
<evidence type="ECO:0000313" key="1">
    <source>
        <dbReference type="EMBL" id="CAG2131775.1"/>
    </source>
</evidence>
<dbReference type="Pfam" id="PF06073">
    <property type="entry name" value="DUF934"/>
    <property type="match status" value="1"/>
</dbReference>
<evidence type="ECO:0008006" key="3">
    <source>
        <dbReference type="Google" id="ProtNLM"/>
    </source>
</evidence>
<name>A0ABM8TAJ9_9BURK</name>
<organism evidence="1 2">
    <name type="scientific">Cupriavidus numazuensis</name>
    <dbReference type="NCBI Taxonomy" id="221992"/>
    <lineage>
        <taxon>Bacteria</taxon>
        <taxon>Pseudomonadati</taxon>
        <taxon>Pseudomonadota</taxon>
        <taxon>Betaproteobacteria</taxon>
        <taxon>Burkholderiales</taxon>
        <taxon>Burkholderiaceae</taxon>
        <taxon>Cupriavidus</taxon>
    </lineage>
</organism>
<reference evidence="1 2" key="1">
    <citation type="submission" date="2021-03" db="EMBL/GenBank/DDBJ databases">
        <authorList>
            <person name="Peeters C."/>
        </authorList>
    </citation>
    <scope>NUCLEOTIDE SEQUENCE [LARGE SCALE GENOMIC DNA]</scope>
    <source>
        <strain evidence="1 2">LMG 26411</strain>
    </source>
</reference>
<keyword evidence="2" id="KW-1185">Reference proteome</keyword>
<sequence length="177" mass="19368">MSDALQLNVIRNGTLESDAWQAHVAEDGTAAPLPPDSAGWLVTLQTWQAHRHQLRTRQHAVAVYLPSDADPEALLEPGAHTIDPAGIAHIAIDFPVYTDGRGYSLAQLLRTQYGWHGELRAVGDVMIDTVHYLARCGFDSFAVKPGHDPEAALAALKSFTVHYQRAYRKPLAPVSRA</sequence>
<comment type="caution">
    <text evidence="1">The sequence shown here is derived from an EMBL/GenBank/DDBJ whole genome shotgun (WGS) entry which is preliminary data.</text>
</comment>
<dbReference type="PIRSF" id="PIRSF030820">
    <property type="entry name" value="UCP030820"/>
    <property type="match status" value="1"/>
</dbReference>